<accession>A0ACB0Z3Y0</accession>
<protein>
    <submittedName>
        <fullName evidence="1">Uncharacterized protein</fullName>
    </submittedName>
</protein>
<proteinExistence type="predicted"/>
<evidence type="ECO:0000313" key="1">
    <source>
        <dbReference type="EMBL" id="CAK5073599.1"/>
    </source>
</evidence>
<sequence>MRLWRLLIYFTLLNVYFICVETLKGSREYLFLEFFEILVDGKFEKQKIDEVKPKELKLEAETKRMTFRCSVNTVIVKSVIFFGLLLGKKSDNLSCQNIKIKILTLQD</sequence>
<dbReference type="EMBL" id="CAVMJV010000024">
    <property type="protein sequence ID" value="CAK5073599.1"/>
    <property type="molecule type" value="Genomic_DNA"/>
</dbReference>
<dbReference type="Proteomes" id="UP001497535">
    <property type="component" value="Unassembled WGS sequence"/>
</dbReference>
<keyword evidence="2" id="KW-1185">Reference proteome</keyword>
<evidence type="ECO:0000313" key="2">
    <source>
        <dbReference type="Proteomes" id="UP001497535"/>
    </source>
</evidence>
<comment type="caution">
    <text evidence="1">The sequence shown here is derived from an EMBL/GenBank/DDBJ whole genome shotgun (WGS) entry which is preliminary data.</text>
</comment>
<organism evidence="1 2">
    <name type="scientific">Meloidogyne enterolobii</name>
    <name type="common">Root-knot nematode worm</name>
    <name type="synonym">Meloidogyne mayaguensis</name>
    <dbReference type="NCBI Taxonomy" id="390850"/>
    <lineage>
        <taxon>Eukaryota</taxon>
        <taxon>Metazoa</taxon>
        <taxon>Ecdysozoa</taxon>
        <taxon>Nematoda</taxon>
        <taxon>Chromadorea</taxon>
        <taxon>Rhabditida</taxon>
        <taxon>Tylenchina</taxon>
        <taxon>Tylenchomorpha</taxon>
        <taxon>Tylenchoidea</taxon>
        <taxon>Meloidogynidae</taxon>
        <taxon>Meloidogyninae</taxon>
        <taxon>Meloidogyne</taxon>
    </lineage>
</organism>
<name>A0ACB0Z3Y0_MELEN</name>
<gene>
    <name evidence="1" type="ORF">MENTE1834_LOCUS20285</name>
</gene>
<reference evidence="1" key="1">
    <citation type="submission" date="2023-11" db="EMBL/GenBank/DDBJ databases">
        <authorList>
            <person name="Poullet M."/>
        </authorList>
    </citation>
    <scope>NUCLEOTIDE SEQUENCE</scope>
    <source>
        <strain evidence="1">E1834</strain>
    </source>
</reference>